<keyword evidence="1" id="KW-0812">Transmembrane</keyword>
<dbReference type="InterPro" id="IPR025424">
    <property type="entry name" value="YrhK_domain"/>
</dbReference>
<dbReference type="Proteomes" id="UP000315628">
    <property type="component" value="Unassembled WGS sequence"/>
</dbReference>
<evidence type="ECO:0000259" key="2">
    <source>
        <dbReference type="Pfam" id="PF14145"/>
    </source>
</evidence>
<feature type="transmembrane region" description="Helical" evidence="1">
    <location>
        <begin position="28"/>
        <end position="47"/>
    </location>
</feature>
<name>A0A560WH50_9MICO</name>
<feature type="transmembrane region" description="Helical" evidence="1">
    <location>
        <begin position="53"/>
        <end position="71"/>
    </location>
</feature>
<dbReference type="AlphaFoldDB" id="A0A560WH50"/>
<keyword evidence="1" id="KW-0472">Membrane</keyword>
<evidence type="ECO:0000313" key="4">
    <source>
        <dbReference type="Proteomes" id="UP000315628"/>
    </source>
</evidence>
<gene>
    <name evidence="3" type="ORF">FB557_0567</name>
</gene>
<dbReference type="RefSeq" id="WP_144855417.1">
    <property type="nucleotide sequence ID" value="NZ_BAAAYT010000002.1"/>
</dbReference>
<evidence type="ECO:0000313" key="3">
    <source>
        <dbReference type="EMBL" id="TWD17013.1"/>
    </source>
</evidence>
<comment type="caution">
    <text evidence="3">The sequence shown here is derived from an EMBL/GenBank/DDBJ whole genome shotgun (WGS) entry which is preliminary data.</text>
</comment>
<reference evidence="3 4" key="1">
    <citation type="submission" date="2019-06" db="EMBL/GenBank/DDBJ databases">
        <title>Sequencing the genomes of 1000 actinobacteria strains.</title>
        <authorList>
            <person name="Klenk H.-P."/>
        </authorList>
    </citation>
    <scope>NUCLEOTIDE SEQUENCE [LARGE SCALE GENOMIC DNA]</scope>
    <source>
        <strain evidence="3 4">DSM 18935</strain>
    </source>
</reference>
<proteinExistence type="predicted"/>
<accession>A0A560WH50</accession>
<sequence length="93" mass="10551">MGEAPRELTIRIGREELQIRRGYETLSIINDFCAGLLFLVGSILFFWSETTTLAVWLFVIGSVLFCLRPAIRLARRIHLGRIGAQAPETARDF</sequence>
<protein>
    <submittedName>
        <fullName evidence="3">YrhK-like protein</fullName>
    </submittedName>
</protein>
<keyword evidence="1" id="KW-1133">Transmembrane helix</keyword>
<organism evidence="3 4">
    <name type="scientific">Marihabitans asiaticum</name>
    <dbReference type="NCBI Taxonomy" id="415218"/>
    <lineage>
        <taxon>Bacteria</taxon>
        <taxon>Bacillati</taxon>
        <taxon>Actinomycetota</taxon>
        <taxon>Actinomycetes</taxon>
        <taxon>Micrococcales</taxon>
        <taxon>Intrasporangiaceae</taxon>
        <taxon>Marihabitans</taxon>
    </lineage>
</organism>
<dbReference type="EMBL" id="VIUW01000001">
    <property type="protein sequence ID" value="TWD17013.1"/>
    <property type="molecule type" value="Genomic_DNA"/>
</dbReference>
<dbReference type="OrthoDB" id="5519470at2"/>
<evidence type="ECO:0000256" key="1">
    <source>
        <dbReference type="SAM" id="Phobius"/>
    </source>
</evidence>
<keyword evidence="4" id="KW-1185">Reference proteome</keyword>
<feature type="domain" description="YrhK" evidence="2">
    <location>
        <begin position="23"/>
        <end position="77"/>
    </location>
</feature>
<dbReference type="Pfam" id="PF14145">
    <property type="entry name" value="YrhK"/>
    <property type="match status" value="1"/>
</dbReference>